<evidence type="ECO:0000313" key="2">
    <source>
        <dbReference type="Proteomes" id="UP000523955"/>
    </source>
</evidence>
<dbReference type="EMBL" id="JACKXE010000001">
    <property type="protein sequence ID" value="MBB6628434.1"/>
    <property type="molecule type" value="Genomic_DNA"/>
</dbReference>
<accession>A0A7X0RHJ4</accession>
<gene>
    <name evidence="1" type="ORF">H5V45_13990</name>
</gene>
<comment type="caution">
    <text evidence="1">The sequence shown here is derived from an EMBL/GenBank/DDBJ whole genome shotgun (WGS) entry which is preliminary data.</text>
</comment>
<proteinExistence type="predicted"/>
<dbReference type="NCBIfam" id="NF047719">
    <property type="entry name" value="SCO6745_fam_HTH"/>
    <property type="match status" value="1"/>
</dbReference>
<name>A0A7X0RHJ4_9ACTN</name>
<evidence type="ECO:0008006" key="3">
    <source>
        <dbReference type="Google" id="ProtNLM"/>
    </source>
</evidence>
<sequence length="284" mass="29932">MEPRDHGRIARSLEPLHALGYFSPDVEEALVGAGLRKGRTAYFASRAAAMGRVGAGVVTATFYNFHPGLVAKCVPAAWEQATPEEALAARLRGIDKSYRRLLGDDVLASPEVAEAAALARRASEGCTAPGRPLYAAHADLPWPEEPHLVLFHALTLLREHRGDGHLAALLAAGLSGLEALVTHCATGKGFVPAVAQLTRGWSDEEWAAATAGLVERGLLTPEGGLTDAGRDLRRHVEAETDRMAAAPWVHLGDEGALRLAELGQPLVARALANGAFPDGVFASA</sequence>
<organism evidence="1 2">
    <name type="scientific">Nocardioides luti</name>
    <dbReference type="NCBI Taxonomy" id="2761101"/>
    <lineage>
        <taxon>Bacteria</taxon>
        <taxon>Bacillati</taxon>
        <taxon>Actinomycetota</taxon>
        <taxon>Actinomycetes</taxon>
        <taxon>Propionibacteriales</taxon>
        <taxon>Nocardioidaceae</taxon>
        <taxon>Nocardioides</taxon>
    </lineage>
</organism>
<protein>
    <recommendedName>
        <fullName evidence="3">SalK</fullName>
    </recommendedName>
</protein>
<evidence type="ECO:0000313" key="1">
    <source>
        <dbReference type="EMBL" id="MBB6628434.1"/>
    </source>
</evidence>
<dbReference type="Proteomes" id="UP000523955">
    <property type="component" value="Unassembled WGS sequence"/>
</dbReference>
<dbReference type="AlphaFoldDB" id="A0A7X0RHJ4"/>
<keyword evidence="2" id="KW-1185">Reference proteome</keyword>
<dbReference type="Pfam" id="PF21863">
    <property type="entry name" value="HTH_67"/>
    <property type="match status" value="1"/>
</dbReference>
<dbReference type="RefSeq" id="WP_185253491.1">
    <property type="nucleotide sequence ID" value="NZ_JACKXE010000001.1"/>
</dbReference>
<reference evidence="1 2" key="1">
    <citation type="submission" date="2020-08" db="EMBL/GenBank/DDBJ databases">
        <authorList>
            <person name="Seo M.-J."/>
        </authorList>
    </citation>
    <scope>NUCLEOTIDE SEQUENCE [LARGE SCALE GENOMIC DNA]</scope>
    <source>
        <strain evidence="1 2">KIGAM211</strain>
    </source>
</reference>
<dbReference type="InterPro" id="IPR054058">
    <property type="entry name" value="HTH_67"/>
</dbReference>